<feature type="region of interest" description="Disordered" evidence="1">
    <location>
        <begin position="67"/>
        <end position="98"/>
    </location>
</feature>
<dbReference type="RefSeq" id="WP_111502073.1">
    <property type="nucleotide sequence ID" value="NZ_QKYN01000070.1"/>
</dbReference>
<evidence type="ECO:0000313" key="4">
    <source>
        <dbReference type="Proteomes" id="UP000248889"/>
    </source>
</evidence>
<dbReference type="Proteomes" id="UP000248889">
    <property type="component" value="Unassembled WGS sequence"/>
</dbReference>
<sequence length="261" mass="27982">MNAFDDNRLHHALDEVASPAQVPPLPYQAIVRDGARRRRRRRALGGLTACAAVAAAAVLATTAWSRPEAVSPTAPAATARPAPRPSPSAVDLPVRSAMPSGELNGSHWSIHVVDYREQGDGLYCEEWKIVVDGHENPDNNGSCSSDPNDRGGTLNAGVTIQRDPRVASSALLGVMFEGDVAPVGAVRLRVTWAGGSASAPVFLLPHDDRRYFFLAVPYAPGHPDAYYNARLAFLDARGRVVPSEMLQVGGQQYSVKPFVKQ</sequence>
<protein>
    <submittedName>
        <fullName evidence="3">Uncharacterized protein</fullName>
    </submittedName>
</protein>
<evidence type="ECO:0000313" key="3">
    <source>
        <dbReference type="EMBL" id="RAG84180.1"/>
    </source>
</evidence>
<keyword evidence="2" id="KW-0472">Membrane</keyword>
<organism evidence="3 4">
    <name type="scientific">Streptacidiphilus pinicola</name>
    <dbReference type="NCBI Taxonomy" id="2219663"/>
    <lineage>
        <taxon>Bacteria</taxon>
        <taxon>Bacillati</taxon>
        <taxon>Actinomycetota</taxon>
        <taxon>Actinomycetes</taxon>
        <taxon>Kitasatosporales</taxon>
        <taxon>Streptomycetaceae</taxon>
        <taxon>Streptacidiphilus</taxon>
    </lineage>
</organism>
<gene>
    <name evidence="3" type="ORF">DN069_18160</name>
</gene>
<keyword evidence="2" id="KW-0812">Transmembrane</keyword>
<dbReference type="OrthoDB" id="9978163at2"/>
<dbReference type="AlphaFoldDB" id="A0A2X0KAT8"/>
<reference evidence="3 4" key="1">
    <citation type="submission" date="2018-06" db="EMBL/GenBank/DDBJ databases">
        <title>Streptacidiphilus pinicola sp. nov., isolated from pine grove soil.</title>
        <authorList>
            <person name="Roh S.G."/>
            <person name="Park S."/>
            <person name="Kim M.-K."/>
            <person name="Yun B.-R."/>
            <person name="Park J."/>
            <person name="Kim M.J."/>
            <person name="Kim Y.S."/>
            <person name="Kim S.B."/>
        </authorList>
    </citation>
    <scope>NUCLEOTIDE SEQUENCE [LARGE SCALE GENOMIC DNA]</scope>
    <source>
        <strain evidence="3 4">MMS16-CNU450</strain>
    </source>
</reference>
<name>A0A2X0KAT8_9ACTN</name>
<keyword evidence="4" id="KW-1185">Reference proteome</keyword>
<evidence type="ECO:0000256" key="1">
    <source>
        <dbReference type="SAM" id="MobiDB-lite"/>
    </source>
</evidence>
<evidence type="ECO:0000256" key="2">
    <source>
        <dbReference type="SAM" id="Phobius"/>
    </source>
</evidence>
<accession>A0A2X0KAT8</accession>
<keyword evidence="2" id="KW-1133">Transmembrane helix</keyword>
<comment type="caution">
    <text evidence="3">The sequence shown here is derived from an EMBL/GenBank/DDBJ whole genome shotgun (WGS) entry which is preliminary data.</text>
</comment>
<feature type="compositionally biased region" description="Low complexity" evidence="1">
    <location>
        <begin position="67"/>
        <end position="81"/>
    </location>
</feature>
<feature type="transmembrane region" description="Helical" evidence="2">
    <location>
        <begin position="43"/>
        <end position="64"/>
    </location>
</feature>
<dbReference type="EMBL" id="QKYN01000070">
    <property type="protein sequence ID" value="RAG84180.1"/>
    <property type="molecule type" value="Genomic_DNA"/>
</dbReference>
<proteinExistence type="predicted"/>